<reference evidence="3 4" key="1">
    <citation type="submission" date="2020-03" db="EMBL/GenBank/DDBJ databases">
        <title>WGS of actinomycetes isolated from Thailand.</title>
        <authorList>
            <person name="Thawai C."/>
        </authorList>
    </citation>
    <scope>NUCLEOTIDE SEQUENCE [LARGE SCALE GENOMIC DNA]</scope>
    <source>
        <strain evidence="3 4">PLAI 1-29</strain>
    </source>
</reference>
<dbReference type="RefSeq" id="WP_168104542.1">
    <property type="nucleotide sequence ID" value="NZ_JAATEN010000034.1"/>
</dbReference>
<feature type="transmembrane region" description="Helical" evidence="2">
    <location>
        <begin position="15"/>
        <end position="37"/>
    </location>
</feature>
<evidence type="ECO:0000313" key="4">
    <source>
        <dbReference type="Proteomes" id="UP000695264"/>
    </source>
</evidence>
<gene>
    <name evidence="3" type="ORF">HCK00_26310</name>
</gene>
<name>A0ABX1C5S0_9ACTN</name>
<dbReference type="SUPFAM" id="SSF53822">
    <property type="entry name" value="Periplasmic binding protein-like I"/>
    <property type="match status" value="1"/>
</dbReference>
<evidence type="ECO:0000256" key="1">
    <source>
        <dbReference type="SAM" id="MobiDB-lite"/>
    </source>
</evidence>
<keyword evidence="2" id="KW-0472">Membrane</keyword>
<protein>
    <submittedName>
        <fullName evidence="3">Branched-chain amino acid ABC transporter substrate-binding protein</fullName>
    </submittedName>
</protein>
<sequence length="515" mass="56326">MGDVSMGSWRPTRPVVRWAVCVVVAALVLGTGVPALYDWWQQREARCAEGVTRLGPLDECVGVSDGVGEPDFAFDQHLADIQRRIGKENRRVVDDAEGGNGGESESAGTGGAGRSYVTIAYMTSLTVQSDDSNSEGAVRRQLQGAYLAQYRANRGDQPGSQKIRLLVANTGSGAAHWEHTVDQLIEMSTAGKRQDRVLAVAGLGPSTDRNRAAMRKLSEHGIAMVASTMTATNLTGIPGLVRVAPTNRDEARAASAFLKRHDFRSAVIVQDEAEANLYAQTLAEEFRKVYPDKKHHLPEENAGYDASRPDSWEGELYWITRTLCDEKPDVVYFAGRGKHLMTFINSLANRTCQWRDFTVMTGDDTTNLTPSQLRAAAAKGIDVYYTGLAHPDMWRDHPDAVSAPSAEYFQEGGWMSKTFPSDPRDDAQALMAHDATLTCVRAVRMAAHEGSTLTGAATARMFRQMRGRNQQVEGASGFLAFRNNGDPLNKAVPILKLERDGHFTLDDVVLGDHAR</sequence>
<evidence type="ECO:0000256" key="2">
    <source>
        <dbReference type="SAM" id="Phobius"/>
    </source>
</evidence>
<keyword evidence="2" id="KW-0812">Transmembrane</keyword>
<comment type="caution">
    <text evidence="3">The sequence shown here is derived from an EMBL/GenBank/DDBJ whole genome shotgun (WGS) entry which is preliminary data.</text>
</comment>
<dbReference type="InterPro" id="IPR028082">
    <property type="entry name" value="Peripla_BP_I"/>
</dbReference>
<feature type="region of interest" description="Disordered" evidence="1">
    <location>
        <begin position="90"/>
        <end position="111"/>
    </location>
</feature>
<dbReference type="Proteomes" id="UP000695264">
    <property type="component" value="Unassembled WGS sequence"/>
</dbReference>
<evidence type="ECO:0000313" key="3">
    <source>
        <dbReference type="EMBL" id="NJQ03928.1"/>
    </source>
</evidence>
<dbReference type="Gene3D" id="3.40.50.2300">
    <property type="match status" value="2"/>
</dbReference>
<organism evidence="3 4">
    <name type="scientific">Streptomyces zingiberis</name>
    <dbReference type="NCBI Taxonomy" id="2053010"/>
    <lineage>
        <taxon>Bacteria</taxon>
        <taxon>Bacillati</taxon>
        <taxon>Actinomycetota</taxon>
        <taxon>Actinomycetes</taxon>
        <taxon>Kitasatosporales</taxon>
        <taxon>Streptomycetaceae</taxon>
        <taxon>Streptomyces</taxon>
    </lineage>
</organism>
<keyword evidence="4" id="KW-1185">Reference proteome</keyword>
<accession>A0ABX1C5S0</accession>
<proteinExistence type="predicted"/>
<dbReference type="EMBL" id="JAATEN010000034">
    <property type="protein sequence ID" value="NJQ03928.1"/>
    <property type="molecule type" value="Genomic_DNA"/>
</dbReference>
<keyword evidence="2" id="KW-1133">Transmembrane helix</keyword>
<feature type="compositionally biased region" description="Gly residues" evidence="1">
    <location>
        <begin position="98"/>
        <end position="111"/>
    </location>
</feature>